<dbReference type="SUPFAM" id="SSF46626">
    <property type="entry name" value="Cytochrome c"/>
    <property type="match status" value="1"/>
</dbReference>
<name>A0A517M5L0_9BACT</name>
<dbReference type="PANTHER" id="PTHR35889">
    <property type="entry name" value="CYCLOINULO-OLIGOSACCHARIDE FRUCTANOTRANSFERASE-RELATED"/>
    <property type="match status" value="1"/>
</dbReference>
<dbReference type="GO" id="GO:0020037">
    <property type="term" value="F:heme binding"/>
    <property type="evidence" value="ECO:0007669"/>
    <property type="project" value="InterPro"/>
</dbReference>
<evidence type="ECO:0000313" key="2">
    <source>
        <dbReference type="EMBL" id="QDS90162.1"/>
    </source>
</evidence>
<dbReference type="InterPro" id="IPR036909">
    <property type="entry name" value="Cyt_c-like_dom_sf"/>
</dbReference>
<sequence precursor="true">MIRYLLMAICLLYSLSSPIPVRADDPDLPSRAAKILKKHCYSCHGVKFEVPGFNVLDHAVLVAQPADATPYVTAGKLDASLIWQRIAVDKDMPPQKIDDRISDQDLEVLRRWIVDGAAAPTYTNREFITEEHVLRSIRDDLQEMQPESRSHQRYLSLHAISNNPRYTDADLRLYRAAVVKLLNSVSRRSRIVNPPMVDVPAERSSEGNVFRVDLRDFGWSAADWQLALQGYPFGLSWNDNKLQAFARDIEQLVGSLSFDGIAYVRADWFVTKASRPATYHALLNIPETAGELETRLGVDTKQDFLQDRLNRAGFAGSGVSHQNRLVDRHEGSVASYYYRSYDFDKAFGRGVLYRFPLGPRFDGNPHDQFAFEHAGGEIIWDLPNGLQGYMLVDAEGKRIDKGPIEIVRDMREIAGSPEIVNAVSCIGCHRHGLLDYRDMVSGSQSLTSDDRTKVDALYTRPDRLQEILTSDRNRYLAALKLAIGPYLQIREATDTAITEFPEPISTVAKWYDQDMSLADVAAELGFENADALAPTIQYNQKLKDLGLAPLASDSTIPRRMWDTQQESPSSIFQRTAVALGVGSGMNPN</sequence>
<feature type="signal peptide" evidence="1">
    <location>
        <begin position="1"/>
        <end position="23"/>
    </location>
</feature>
<organism evidence="2 3">
    <name type="scientific">Rosistilla ulvae</name>
    <dbReference type="NCBI Taxonomy" id="1930277"/>
    <lineage>
        <taxon>Bacteria</taxon>
        <taxon>Pseudomonadati</taxon>
        <taxon>Planctomycetota</taxon>
        <taxon>Planctomycetia</taxon>
        <taxon>Pirellulales</taxon>
        <taxon>Pirellulaceae</taxon>
        <taxon>Rosistilla</taxon>
    </lineage>
</organism>
<gene>
    <name evidence="2" type="ORF">EC9_43680</name>
</gene>
<accession>A0A517M5L0</accession>
<keyword evidence="1" id="KW-0732">Signal</keyword>
<dbReference type="GO" id="GO:0009055">
    <property type="term" value="F:electron transfer activity"/>
    <property type="evidence" value="ECO:0007669"/>
    <property type="project" value="InterPro"/>
</dbReference>
<protein>
    <submittedName>
        <fullName evidence="2">Uncharacterized protein</fullName>
    </submittedName>
</protein>
<evidence type="ECO:0000256" key="1">
    <source>
        <dbReference type="SAM" id="SignalP"/>
    </source>
</evidence>
<proteinExistence type="predicted"/>
<dbReference type="EMBL" id="CP036261">
    <property type="protein sequence ID" value="QDS90162.1"/>
    <property type="molecule type" value="Genomic_DNA"/>
</dbReference>
<dbReference type="Proteomes" id="UP000319557">
    <property type="component" value="Chromosome"/>
</dbReference>
<dbReference type="AlphaFoldDB" id="A0A517M5L0"/>
<dbReference type="PANTHER" id="PTHR35889:SF3">
    <property type="entry name" value="F-BOX DOMAIN-CONTAINING PROTEIN"/>
    <property type="match status" value="1"/>
</dbReference>
<reference evidence="2 3" key="1">
    <citation type="submission" date="2019-02" db="EMBL/GenBank/DDBJ databases">
        <title>Deep-cultivation of Planctomycetes and their phenomic and genomic characterization uncovers novel biology.</title>
        <authorList>
            <person name="Wiegand S."/>
            <person name="Jogler M."/>
            <person name="Boedeker C."/>
            <person name="Pinto D."/>
            <person name="Vollmers J."/>
            <person name="Rivas-Marin E."/>
            <person name="Kohn T."/>
            <person name="Peeters S.H."/>
            <person name="Heuer A."/>
            <person name="Rast P."/>
            <person name="Oberbeckmann S."/>
            <person name="Bunk B."/>
            <person name="Jeske O."/>
            <person name="Meyerdierks A."/>
            <person name="Storesund J.E."/>
            <person name="Kallscheuer N."/>
            <person name="Luecker S."/>
            <person name="Lage O.M."/>
            <person name="Pohl T."/>
            <person name="Merkel B.J."/>
            <person name="Hornburger P."/>
            <person name="Mueller R.-W."/>
            <person name="Bruemmer F."/>
            <person name="Labrenz M."/>
            <person name="Spormann A.M."/>
            <person name="Op den Camp H."/>
            <person name="Overmann J."/>
            <person name="Amann R."/>
            <person name="Jetten M.S.M."/>
            <person name="Mascher T."/>
            <person name="Medema M.H."/>
            <person name="Devos D.P."/>
            <person name="Kaster A.-K."/>
            <person name="Ovreas L."/>
            <person name="Rohde M."/>
            <person name="Galperin M.Y."/>
            <person name="Jogler C."/>
        </authorList>
    </citation>
    <scope>NUCLEOTIDE SEQUENCE [LARGE SCALE GENOMIC DNA]</scope>
    <source>
        <strain evidence="2 3">EC9</strain>
    </source>
</reference>
<dbReference type="RefSeq" id="WP_218934316.1">
    <property type="nucleotide sequence ID" value="NZ_CP036261.1"/>
</dbReference>
<keyword evidence="3" id="KW-1185">Reference proteome</keyword>
<evidence type="ECO:0000313" key="3">
    <source>
        <dbReference type="Proteomes" id="UP000319557"/>
    </source>
</evidence>
<dbReference type="KEGG" id="ruv:EC9_43680"/>
<feature type="chain" id="PRO_5021756812" evidence="1">
    <location>
        <begin position="24"/>
        <end position="588"/>
    </location>
</feature>